<evidence type="ECO:0000313" key="1">
    <source>
        <dbReference type="EMBL" id="KKM94027.1"/>
    </source>
</evidence>
<name>A0A0F9PL74_9ZZZZ</name>
<accession>A0A0F9PL74</accession>
<sequence length="137" mass="15037">MRILTWHDKDAGAGGQRFGPAFYLEADYVPVDVRLEAEKAPLDGDMEVDIFSDGVSIFDDHAAFSTQTAFPGTRTRIGDSITTVSLAETQTQEELAANEFTDDTLEKGSWVTCKIVNARGARNLSVHLELKLLEGED</sequence>
<reference evidence="1" key="1">
    <citation type="journal article" date="2015" name="Nature">
        <title>Complex archaea that bridge the gap between prokaryotes and eukaryotes.</title>
        <authorList>
            <person name="Spang A."/>
            <person name="Saw J.H."/>
            <person name="Jorgensen S.L."/>
            <person name="Zaremba-Niedzwiedzka K."/>
            <person name="Martijn J."/>
            <person name="Lind A.E."/>
            <person name="van Eijk R."/>
            <person name="Schleper C."/>
            <person name="Guy L."/>
            <person name="Ettema T.J."/>
        </authorList>
    </citation>
    <scope>NUCLEOTIDE SEQUENCE</scope>
</reference>
<dbReference type="AlphaFoldDB" id="A0A0F9PL74"/>
<dbReference type="EMBL" id="LAZR01006191">
    <property type="protein sequence ID" value="KKM94027.1"/>
    <property type="molecule type" value="Genomic_DNA"/>
</dbReference>
<proteinExistence type="predicted"/>
<comment type="caution">
    <text evidence="1">The sequence shown here is derived from an EMBL/GenBank/DDBJ whole genome shotgun (WGS) entry which is preliminary data.</text>
</comment>
<protein>
    <submittedName>
        <fullName evidence="1">Uncharacterized protein</fullName>
    </submittedName>
</protein>
<organism evidence="1">
    <name type="scientific">marine sediment metagenome</name>
    <dbReference type="NCBI Taxonomy" id="412755"/>
    <lineage>
        <taxon>unclassified sequences</taxon>
        <taxon>metagenomes</taxon>
        <taxon>ecological metagenomes</taxon>
    </lineage>
</organism>
<gene>
    <name evidence="1" type="ORF">LCGC14_1202450</name>
</gene>